<organism evidence="1 2">
    <name type="scientific">Paenibacillus contaminans</name>
    <dbReference type="NCBI Taxonomy" id="450362"/>
    <lineage>
        <taxon>Bacteria</taxon>
        <taxon>Bacillati</taxon>
        <taxon>Bacillota</taxon>
        <taxon>Bacilli</taxon>
        <taxon>Bacillales</taxon>
        <taxon>Paenibacillaceae</taxon>
        <taxon>Paenibacillus</taxon>
    </lineage>
</organism>
<evidence type="ECO:0000313" key="2">
    <source>
        <dbReference type="Proteomes" id="UP000250369"/>
    </source>
</evidence>
<dbReference type="Proteomes" id="UP000250369">
    <property type="component" value="Unassembled WGS sequence"/>
</dbReference>
<dbReference type="AlphaFoldDB" id="A0A329M6F2"/>
<gene>
    <name evidence="1" type="ORF">DQG23_32230</name>
</gene>
<name>A0A329M6F2_9BACL</name>
<reference evidence="1 2" key="1">
    <citation type="journal article" date="2009" name="Int. J. Syst. Evol. Microbiol.">
        <title>Paenibacillus contaminans sp. nov., isolated from a contaminated laboratory plate.</title>
        <authorList>
            <person name="Chou J.H."/>
            <person name="Lee J.H."/>
            <person name="Lin M.C."/>
            <person name="Chang P.S."/>
            <person name="Arun A.B."/>
            <person name="Young C.C."/>
            <person name="Chen W.M."/>
        </authorList>
    </citation>
    <scope>NUCLEOTIDE SEQUENCE [LARGE SCALE GENOMIC DNA]</scope>
    <source>
        <strain evidence="1 2">CKOBP-6</strain>
    </source>
</reference>
<dbReference type="EMBL" id="QMFB01000027">
    <property type="protein sequence ID" value="RAV14233.1"/>
    <property type="molecule type" value="Genomic_DNA"/>
</dbReference>
<keyword evidence="2" id="KW-1185">Reference proteome</keyword>
<comment type="caution">
    <text evidence="1">The sequence shown here is derived from an EMBL/GenBank/DDBJ whole genome shotgun (WGS) entry which is preliminary data.</text>
</comment>
<sequence length="94" mass="10801">MQSVRNNEEKFIIREANVISLRQKPAFGEANKGKDIISEEKQIDSFVSLTNRRKRTFYWLNSGHRLITSEVFYTIALTAKELLPLIMKESAAAV</sequence>
<proteinExistence type="predicted"/>
<accession>A0A329M6F2</accession>
<evidence type="ECO:0000313" key="1">
    <source>
        <dbReference type="EMBL" id="RAV14233.1"/>
    </source>
</evidence>
<protein>
    <submittedName>
        <fullName evidence="1">Uncharacterized protein</fullName>
    </submittedName>
</protein>